<organism evidence="3 4">
    <name type="scientific">Facklamia lactis</name>
    <dbReference type="NCBI Taxonomy" id="2749967"/>
    <lineage>
        <taxon>Bacteria</taxon>
        <taxon>Bacillati</taxon>
        <taxon>Bacillota</taxon>
        <taxon>Bacilli</taxon>
        <taxon>Lactobacillales</taxon>
        <taxon>Aerococcaceae</taxon>
        <taxon>Facklamia</taxon>
    </lineage>
</organism>
<evidence type="ECO:0000256" key="2">
    <source>
        <dbReference type="HAMAP-Rule" id="MF_00489"/>
    </source>
</evidence>
<dbReference type="Pfam" id="PF02639">
    <property type="entry name" value="DUF188"/>
    <property type="match status" value="1"/>
</dbReference>
<protein>
    <recommendedName>
        <fullName evidence="2">UPF0178 protein HZY91_03875</fullName>
    </recommendedName>
</protein>
<evidence type="ECO:0000256" key="1">
    <source>
        <dbReference type="ARBA" id="ARBA00008522"/>
    </source>
</evidence>
<proteinExistence type="inferred from homology"/>
<evidence type="ECO:0000313" key="4">
    <source>
        <dbReference type="Proteomes" id="UP000721415"/>
    </source>
</evidence>
<dbReference type="Proteomes" id="UP000721415">
    <property type="component" value="Unassembled WGS sequence"/>
</dbReference>
<comment type="caution">
    <text evidence="3">The sequence shown here is derived from an EMBL/GenBank/DDBJ whole genome shotgun (WGS) entry which is preliminary data.</text>
</comment>
<dbReference type="PANTHER" id="PTHR35146">
    <property type="entry name" value="UPF0178 PROTEIN YAII"/>
    <property type="match status" value="1"/>
</dbReference>
<dbReference type="EMBL" id="JACBXQ010000002">
    <property type="protein sequence ID" value="MBG9986030.1"/>
    <property type="molecule type" value="Genomic_DNA"/>
</dbReference>
<evidence type="ECO:0000313" key="3">
    <source>
        <dbReference type="EMBL" id="MBG9986030.1"/>
    </source>
</evidence>
<dbReference type="RefSeq" id="WP_197114953.1">
    <property type="nucleotide sequence ID" value="NZ_JACBXQ010000002.1"/>
</dbReference>
<dbReference type="HAMAP" id="MF_00489">
    <property type="entry name" value="UPF0178"/>
    <property type="match status" value="1"/>
</dbReference>
<reference evidence="3 4" key="1">
    <citation type="submission" date="2020-07" db="EMBL/GenBank/DDBJ databases">
        <title>Facklamia lactis sp. nov., isolated from raw milk.</title>
        <authorList>
            <person name="Doll E.V."/>
            <person name="Huptas C."/>
            <person name="Staib L."/>
            <person name="Wenning M."/>
            <person name="Scherer S."/>
        </authorList>
    </citation>
    <scope>NUCLEOTIDE SEQUENCE [LARGE SCALE GENOMIC DNA]</scope>
    <source>
        <strain evidence="3 4">DSM 111018</strain>
    </source>
</reference>
<dbReference type="PANTHER" id="PTHR35146:SF1">
    <property type="entry name" value="UPF0178 PROTEIN YAII"/>
    <property type="match status" value="1"/>
</dbReference>
<comment type="similarity">
    <text evidence="1 2">Belongs to the UPF0178 family.</text>
</comment>
<name>A0ABS0LPE9_9LACT</name>
<keyword evidence="4" id="KW-1185">Reference proteome</keyword>
<dbReference type="NCBIfam" id="NF001095">
    <property type="entry name" value="PRK00124.1"/>
    <property type="match status" value="1"/>
</dbReference>
<gene>
    <name evidence="3" type="ORF">HZY91_03875</name>
</gene>
<accession>A0ABS0LPE9</accession>
<sequence length="150" mass="17367">MRILVDADACPVKNEIIELGQMFNIFVVMVTSIDHYPSTKEGDNKGIKYYYVDPGNDAVDYKIVALASPGDILVTQDYGLAVLMMDKIRVFHHSGEEYTEHNINRLLEQRHHSQIMRKAGKHTKGPSKFTKDHRQIFYKRFTLILKEIKQ</sequence>
<dbReference type="InterPro" id="IPR003791">
    <property type="entry name" value="UPF0178"/>
</dbReference>